<evidence type="ECO:0000256" key="3">
    <source>
        <dbReference type="PIRNR" id="PIRNR028729"/>
    </source>
</evidence>
<dbReference type="SMART" id="SM00512">
    <property type="entry name" value="Skp1"/>
    <property type="match status" value="1"/>
</dbReference>
<comment type="similarity">
    <text evidence="1 3">Belongs to the SKP1 family.</text>
</comment>
<dbReference type="Gene3D" id="3.30.710.10">
    <property type="entry name" value="Potassium Channel Kv1.1, Chain A"/>
    <property type="match status" value="1"/>
</dbReference>
<feature type="domain" description="SKP1 component POZ" evidence="5">
    <location>
        <begin position="1"/>
        <end position="62"/>
    </location>
</feature>
<dbReference type="Pfam" id="PF01466">
    <property type="entry name" value="Skp1"/>
    <property type="match status" value="1"/>
</dbReference>
<accession>A0ABR2W7F6</accession>
<dbReference type="Pfam" id="PF03931">
    <property type="entry name" value="Skp1_POZ"/>
    <property type="match status" value="1"/>
</dbReference>
<proteinExistence type="inferred from homology"/>
<protein>
    <recommendedName>
        <fullName evidence="3">E3 ubiquitin ligase complex SCF subunit</fullName>
    </recommendedName>
</protein>
<evidence type="ECO:0000259" key="5">
    <source>
        <dbReference type="Pfam" id="PF03931"/>
    </source>
</evidence>
<reference evidence="6 7" key="1">
    <citation type="submission" date="2023-04" db="EMBL/GenBank/DDBJ databases">
        <title>Genome of Basidiobolus ranarum AG-B5.</title>
        <authorList>
            <person name="Stajich J.E."/>
            <person name="Carter-House D."/>
            <person name="Gryganskyi A."/>
        </authorList>
    </citation>
    <scope>NUCLEOTIDE SEQUENCE [LARGE SCALE GENOMIC DNA]</scope>
    <source>
        <strain evidence="6 7">AG-B5</strain>
    </source>
</reference>
<comment type="pathway">
    <text evidence="3">Protein modification; protein ubiquitination.</text>
</comment>
<organism evidence="6 7">
    <name type="scientific">Basidiobolus ranarum</name>
    <dbReference type="NCBI Taxonomy" id="34480"/>
    <lineage>
        <taxon>Eukaryota</taxon>
        <taxon>Fungi</taxon>
        <taxon>Fungi incertae sedis</taxon>
        <taxon>Zoopagomycota</taxon>
        <taxon>Entomophthoromycotina</taxon>
        <taxon>Basidiobolomycetes</taxon>
        <taxon>Basidiobolales</taxon>
        <taxon>Basidiobolaceae</taxon>
        <taxon>Basidiobolus</taxon>
    </lineage>
</organism>
<dbReference type="InterPro" id="IPR001232">
    <property type="entry name" value="SKP1-like"/>
</dbReference>
<dbReference type="InterPro" id="IPR016072">
    <property type="entry name" value="Skp1_comp_dimer"/>
</dbReference>
<keyword evidence="2 3" id="KW-0833">Ubl conjugation pathway</keyword>
<dbReference type="EMBL" id="JASJQH010006949">
    <property type="protein sequence ID" value="KAK9722479.1"/>
    <property type="molecule type" value="Genomic_DNA"/>
</dbReference>
<comment type="function">
    <text evidence="3">Essential component of the SCF (SKP1-CUL1-F-box protein) E3 ubiquitin ligase complexes, which mediate the ubiquitination and subsequent proteasomal degradation of target proteins.</text>
</comment>
<evidence type="ECO:0000256" key="2">
    <source>
        <dbReference type="ARBA" id="ARBA00022786"/>
    </source>
</evidence>
<evidence type="ECO:0000313" key="7">
    <source>
        <dbReference type="Proteomes" id="UP001479436"/>
    </source>
</evidence>
<feature type="domain" description="SKP1 component dimerisation" evidence="4">
    <location>
        <begin position="107"/>
        <end position="149"/>
    </location>
</feature>
<dbReference type="Proteomes" id="UP001479436">
    <property type="component" value="Unassembled WGS sequence"/>
</dbReference>
<dbReference type="InterPro" id="IPR016073">
    <property type="entry name" value="Skp1_comp_POZ"/>
</dbReference>
<dbReference type="CDD" id="cd18322">
    <property type="entry name" value="BTB_POZ_SKP1"/>
    <property type="match status" value="1"/>
</dbReference>
<evidence type="ECO:0000313" key="6">
    <source>
        <dbReference type="EMBL" id="KAK9722479.1"/>
    </source>
</evidence>
<comment type="caution">
    <text evidence="6">The sequence shown here is derived from an EMBL/GenBank/DDBJ whole genome shotgun (WGS) entry which is preliminary data.</text>
</comment>
<dbReference type="InterPro" id="IPR011333">
    <property type="entry name" value="SKP1/BTB/POZ_sf"/>
</dbReference>
<dbReference type="SUPFAM" id="SSF81382">
    <property type="entry name" value="Skp1 dimerisation domain-like"/>
    <property type="match status" value="1"/>
</dbReference>
<dbReference type="PIRSF" id="PIRSF028729">
    <property type="entry name" value="E3_ubiquit_lig_SCF_Skp"/>
    <property type="match status" value="1"/>
</dbReference>
<gene>
    <name evidence="6" type="ORF">K7432_002668</name>
</gene>
<comment type="subunit">
    <text evidence="3">Component of the SCF (SKP1-CUL1-F-box protein) E3 ubiquitin ligase complexes.</text>
</comment>
<evidence type="ECO:0000259" key="4">
    <source>
        <dbReference type="Pfam" id="PF01466"/>
    </source>
</evidence>
<dbReference type="PANTHER" id="PTHR11165">
    <property type="entry name" value="SKP1"/>
    <property type="match status" value="1"/>
</dbReference>
<dbReference type="InterPro" id="IPR036296">
    <property type="entry name" value="SKP1-like_dim_sf"/>
</dbReference>
<keyword evidence="7" id="KW-1185">Reference proteome</keyword>
<evidence type="ECO:0000256" key="1">
    <source>
        <dbReference type="ARBA" id="ARBA00009993"/>
    </source>
</evidence>
<sequence>MIILTSSEGTEFVVGPEVIEKSTLIKLMLEDVGDCNGDTAIPLSNVSGPILTKVIEYCIHHQEDPTESDDDRPNTSEDISEWDYEFCQVGQETLFELILAANYLEIKSLLSLTCRTVANIIQGRSPEEIRKVFKISNDLEQVRREHEWCDR</sequence>
<name>A0ABR2W7F6_9FUNG</name>
<dbReference type="InterPro" id="IPR016897">
    <property type="entry name" value="SKP1"/>
</dbReference>
<dbReference type="SUPFAM" id="SSF54695">
    <property type="entry name" value="POZ domain"/>
    <property type="match status" value="1"/>
</dbReference>